<proteinExistence type="predicted"/>
<name>A0ABW3CHW7_9ACTN</name>
<evidence type="ECO:0000259" key="1">
    <source>
        <dbReference type="Pfam" id="PF00535"/>
    </source>
</evidence>
<dbReference type="EMBL" id="JBHTIR010002279">
    <property type="protein sequence ID" value="MFD0853569.1"/>
    <property type="molecule type" value="Genomic_DNA"/>
</dbReference>
<gene>
    <name evidence="2" type="ORF">ACFQ07_15135</name>
</gene>
<dbReference type="SUPFAM" id="SSF53448">
    <property type="entry name" value="Nucleotide-diphospho-sugar transferases"/>
    <property type="match status" value="1"/>
</dbReference>
<dbReference type="Proteomes" id="UP001597083">
    <property type="component" value="Unassembled WGS sequence"/>
</dbReference>
<feature type="domain" description="Glycosyltransferase 2-like" evidence="1">
    <location>
        <begin position="4"/>
        <end position="48"/>
    </location>
</feature>
<dbReference type="InterPro" id="IPR001173">
    <property type="entry name" value="Glyco_trans_2-like"/>
</dbReference>
<dbReference type="Pfam" id="PF00535">
    <property type="entry name" value="Glycos_transf_2"/>
    <property type="match status" value="1"/>
</dbReference>
<comment type="caution">
    <text evidence="2">The sequence shown here is derived from an EMBL/GenBank/DDBJ whole genome shotgun (WGS) entry which is preliminary data.</text>
</comment>
<keyword evidence="3" id="KW-1185">Reference proteome</keyword>
<evidence type="ECO:0000313" key="3">
    <source>
        <dbReference type="Proteomes" id="UP001597083"/>
    </source>
</evidence>
<dbReference type="InterPro" id="IPR029044">
    <property type="entry name" value="Nucleotide-diphossugar_trans"/>
</dbReference>
<keyword evidence="2" id="KW-0328">Glycosyltransferase</keyword>
<sequence length="48" mass="5276">MRCTVVVITRDRRETLLDTLGRLRELPGKPPVIVVDNASSDGTPEAVE</sequence>
<feature type="non-terminal residue" evidence="2">
    <location>
        <position position="48"/>
    </location>
</feature>
<reference evidence="3" key="1">
    <citation type="journal article" date="2019" name="Int. J. Syst. Evol. Microbiol.">
        <title>The Global Catalogue of Microorganisms (GCM) 10K type strain sequencing project: providing services to taxonomists for standard genome sequencing and annotation.</title>
        <authorList>
            <consortium name="The Broad Institute Genomics Platform"/>
            <consortium name="The Broad Institute Genome Sequencing Center for Infectious Disease"/>
            <person name="Wu L."/>
            <person name="Ma J."/>
        </authorList>
    </citation>
    <scope>NUCLEOTIDE SEQUENCE [LARGE SCALE GENOMIC DNA]</scope>
    <source>
        <strain evidence="3">JCM 31696</strain>
    </source>
</reference>
<evidence type="ECO:0000313" key="2">
    <source>
        <dbReference type="EMBL" id="MFD0853569.1"/>
    </source>
</evidence>
<protein>
    <submittedName>
        <fullName evidence="2">Glycosyltransferase family 2 protein</fullName>
        <ecNumber evidence="2">2.4.-.-</ecNumber>
    </submittedName>
</protein>
<dbReference type="Gene3D" id="3.90.550.10">
    <property type="entry name" value="Spore Coat Polysaccharide Biosynthesis Protein SpsA, Chain A"/>
    <property type="match status" value="1"/>
</dbReference>
<organism evidence="2 3">
    <name type="scientific">Actinomadura adrarensis</name>
    <dbReference type="NCBI Taxonomy" id="1819600"/>
    <lineage>
        <taxon>Bacteria</taxon>
        <taxon>Bacillati</taxon>
        <taxon>Actinomycetota</taxon>
        <taxon>Actinomycetes</taxon>
        <taxon>Streptosporangiales</taxon>
        <taxon>Thermomonosporaceae</taxon>
        <taxon>Actinomadura</taxon>
    </lineage>
</organism>
<keyword evidence="2" id="KW-0808">Transferase</keyword>
<dbReference type="GO" id="GO:0016757">
    <property type="term" value="F:glycosyltransferase activity"/>
    <property type="evidence" value="ECO:0007669"/>
    <property type="project" value="UniProtKB-KW"/>
</dbReference>
<accession>A0ABW3CHW7</accession>
<dbReference type="EC" id="2.4.-.-" evidence="2"/>